<dbReference type="SUPFAM" id="SSF47454">
    <property type="entry name" value="A DNA-binding domain in eukaryotic transcription factors"/>
    <property type="match status" value="1"/>
</dbReference>
<evidence type="ECO:0000313" key="10">
    <source>
        <dbReference type="EMBL" id="KAF6040681.1"/>
    </source>
</evidence>
<keyword evidence="3" id="KW-0678">Repressor</keyword>
<accession>A0A7J7KR62</accession>
<dbReference type="PROSITE" id="PS50217">
    <property type="entry name" value="BZIP"/>
    <property type="match status" value="1"/>
</dbReference>
<dbReference type="InterPro" id="IPR004826">
    <property type="entry name" value="bZIP_Maf"/>
</dbReference>
<dbReference type="Proteomes" id="UP000593567">
    <property type="component" value="Unassembled WGS sequence"/>
</dbReference>
<keyword evidence="5" id="KW-0238">DNA-binding</keyword>
<evidence type="ECO:0000256" key="6">
    <source>
        <dbReference type="ARBA" id="ARBA00023163"/>
    </source>
</evidence>
<evidence type="ECO:0000256" key="7">
    <source>
        <dbReference type="ARBA" id="ARBA00023242"/>
    </source>
</evidence>
<dbReference type="FunFam" id="1.20.5.170:FF:000011">
    <property type="entry name" value="Transcription factor MafG, putative"/>
    <property type="match status" value="1"/>
</dbReference>
<evidence type="ECO:0000256" key="1">
    <source>
        <dbReference type="ARBA" id="ARBA00004123"/>
    </source>
</evidence>
<dbReference type="InterPro" id="IPR024874">
    <property type="entry name" value="Transcription_factor_Maf_fam"/>
</dbReference>
<dbReference type="SUPFAM" id="SSF57959">
    <property type="entry name" value="Leucine zipper domain"/>
    <property type="match status" value="1"/>
</dbReference>
<dbReference type="InterPro" id="IPR046347">
    <property type="entry name" value="bZIP_sf"/>
</dbReference>
<protein>
    <submittedName>
        <fullName evidence="10">MAFG</fullName>
    </submittedName>
</protein>
<dbReference type="InterPro" id="IPR008917">
    <property type="entry name" value="TF_DNA-bd_sf"/>
</dbReference>
<evidence type="ECO:0000313" key="11">
    <source>
        <dbReference type="Proteomes" id="UP000593567"/>
    </source>
</evidence>
<keyword evidence="11" id="KW-1185">Reference proteome</keyword>
<dbReference type="OrthoDB" id="5974330at2759"/>
<dbReference type="SMART" id="SM00338">
    <property type="entry name" value="BRLZ"/>
    <property type="match status" value="1"/>
</dbReference>
<proteinExistence type="inferred from homology"/>
<dbReference type="EMBL" id="VXIV02000115">
    <property type="protein sequence ID" value="KAF6040681.1"/>
    <property type="molecule type" value="Genomic_DNA"/>
</dbReference>
<evidence type="ECO:0000256" key="3">
    <source>
        <dbReference type="ARBA" id="ARBA00022491"/>
    </source>
</evidence>
<dbReference type="InterPro" id="IPR004827">
    <property type="entry name" value="bZIP"/>
</dbReference>
<dbReference type="GO" id="GO:0000981">
    <property type="term" value="F:DNA-binding transcription factor activity, RNA polymerase II-specific"/>
    <property type="evidence" value="ECO:0007669"/>
    <property type="project" value="TreeGrafter"/>
</dbReference>
<name>A0A7J7KR62_BUGNE</name>
<organism evidence="10 11">
    <name type="scientific">Bugula neritina</name>
    <name type="common">Brown bryozoan</name>
    <name type="synonym">Sertularia neritina</name>
    <dbReference type="NCBI Taxonomy" id="10212"/>
    <lineage>
        <taxon>Eukaryota</taxon>
        <taxon>Metazoa</taxon>
        <taxon>Spiralia</taxon>
        <taxon>Lophotrochozoa</taxon>
        <taxon>Bryozoa</taxon>
        <taxon>Gymnolaemata</taxon>
        <taxon>Cheilostomatida</taxon>
        <taxon>Flustrina</taxon>
        <taxon>Buguloidea</taxon>
        <taxon>Bugulidae</taxon>
        <taxon>Bugula</taxon>
    </lineage>
</organism>
<dbReference type="PANTHER" id="PTHR10129">
    <property type="entry name" value="TRANSCRIPTION FACTOR MAF"/>
    <property type="match status" value="1"/>
</dbReference>
<gene>
    <name evidence="10" type="ORF">EB796_001010</name>
</gene>
<feature type="domain" description="BZIP" evidence="9">
    <location>
        <begin position="50"/>
        <end position="113"/>
    </location>
</feature>
<dbReference type="PANTHER" id="PTHR10129:SF48">
    <property type="entry name" value="MAF-S, ISOFORM B"/>
    <property type="match status" value="1"/>
</dbReference>
<dbReference type="Gene3D" id="1.20.5.170">
    <property type="match status" value="1"/>
</dbReference>
<keyword evidence="4" id="KW-0805">Transcription regulation</keyword>
<comment type="subcellular location">
    <subcellularLocation>
        <location evidence="1">Nucleus</location>
    </subcellularLocation>
</comment>
<evidence type="ECO:0000256" key="4">
    <source>
        <dbReference type="ARBA" id="ARBA00023015"/>
    </source>
</evidence>
<reference evidence="10" key="1">
    <citation type="submission" date="2020-06" db="EMBL/GenBank/DDBJ databases">
        <title>Draft genome of Bugula neritina, a colonial animal packing powerful symbionts and potential medicines.</title>
        <authorList>
            <person name="Rayko M."/>
        </authorList>
    </citation>
    <scope>NUCLEOTIDE SEQUENCE [LARGE SCALE GENOMIC DNA]</scope>
    <source>
        <strain evidence="10">Kwan_BN1</strain>
    </source>
</reference>
<dbReference type="GO" id="GO:0005634">
    <property type="term" value="C:nucleus"/>
    <property type="evidence" value="ECO:0007669"/>
    <property type="project" value="UniProtKB-SubCell"/>
</dbReference>
<keyword evidence="8" id="KW-0175">Coiled coil</keyword>
<keyword evidence="7" id="KW-0539">Nucleus</keyword>
<dbReference type="Pfam" id="PF03131">
    <property type="entry name" value="bZIP_Maf"/>
    <property type="match status" value="1"/>
</dbReference>
<feature type="coiled-coil region" evidence="8">
    <location>
        <begin position="68"/>
        <end position="109"/>
    </location>
</feature>
<comment type="caution">
    <text evidence="10">The sequence shown here is derived from an EMBL/GenBank/DDBJ whole genome shotgun (WGS) entry which is preliminary data.</text>
</comment>
<evidence type="ECO:0000259" key="9">
    <source>
        <dbReference type="PROSITE" id="PS50217"/>
    </source>
</evidence>
<comment type="similarity">
    <text evidence="2">Belongs to the bZIP family. Maf subfamily.</text>
</comment>
<sequence length="132" mass="15350">MLFCYQLLVEPGSDVDVMSNMFISDEELIGLSVKDLNKLLKGKNKEQVLNLKQRRRTLKNRGYAANCREKRLSQKDILENEKKALEKDIALLQKESSQMQKDVGEMNRKYAALLRFKSKQLERLSKSDERLG</sequence>
<evidence type="ECO:0000256" key="8">
    <source>
        <dbReference type="SAM" id="Coils"/>
    </source>
</evidence>
<dbReference type="GO" id="GO:0000978">
    <property type="term" value="F:RNA polymerase II cis-regulatory region sequence-specific DNA binding"/>
    <property type="evidence" value="ECO:0007669"/>
    <property type="project" value="TreeGrafter"/>
</dbReference>
<evidence type="ECO:0000256" key="2">
    <source>
        <dbReference type="ARBA" id="ARBA00008500"/>
    </source>
</evidence>
<dbReference type="AlphaFoldDB" id="A0A7J7KR62"/>
<keyword evidence="6" id="KW-0804">Transcription</keyword>
<evidence type="ECO:0000256" key="5">
    <source>
        <dbReference type="ARBA" id="ARBA00023125"/>
    </source>
</evidence>